<dbReference type="InterPro" id="IPR029058">
    <property type="entry name" value="AB_hydrolase_fold"/>
</dbReference>
<dbReference type="Gene3D" id="3.40.50.1820">
    <property type="entry name" value="alpha/beta hydrolase"/>
    <property type="match status" value="1"/>
</dbReference>
<feature type="domain" description="AB hydrolase-1" evidence="2">
    <location>
        <begin position="96"/>
        <end position="222"/>
    </location>
</feature>
<feature type="signal peptide" evidence="1">
    <location>
        <begin position="1"/>
        <end position="18"/>
    </location>
</feature>
<sequence length="443" mass="48166">MAPLKAILPLVLAGFSAARQCSNFLIPVDISSRQGQFRKVPVEGNLDVGAFATRFNEFQKNYTATLLEGYQTLVGSYNISAQYCRPDSGSKNKIQILTHGIGFDKTYWDLDYDNYKYSYVNVALNAGYSTLAIDRFGIGNSSHGDPFNEIQAQAEVEALNAVTLAVRNGHIREIDSSYKKVIHVGHSFGSVQSYWLSAKYPKNTDGLILTGYSTAGQFLAYIVAGWNLHSARLNQPLRFGNASNVVFRTVVERHGLSNNIVQGLQKLLMAAGVDLTSDEVWNELATTEVLDLTTGYNKSVISYNYPSGYLTHSDLTALQYAFLQPGNYDVGLALVAEHTKQPVTTGELLTIGNAPKMSPFTGPVLVVTGETDVPFCGGNCYGQVMGTSTSNIPEGVAKAFPSASAFESYIQPNTGHGLNFHYNATAGYQVIQDFLARHGLAAQ</sequence>
<dbReference type="GO" id="GO:0016787">
    <property type="term" value="F:hydrolase activity"/>
    <property type="evidence" value="ECO:0007669"/>
    <property type="project" value="UniProtKB-KW"/>
</dbReference>
<keyword evidence="1" id="KW-0732">Signal</keyword>
<dbReference type="Pfam" id="PF12697">
    <property type="entry name" value="Abhydrolase_6"/>
    <property type="match status" value="1"/>
</dbReference>
<name>A0A6A5T9A1_9PLEO</name>
<evidence type="ECO:0000256" key="1">
    <source>
        <dbReference type="SAM" id="SignalP"/>
    </source>
</evidence>
<dbReference type="OrthoDB" id="190201at2759"/>
<dbReference type="SUPFAM" id="SSF53474">
    <property type="entry name" value="alpha/beta-Hydrolases"/>
    <property type="match status" value="1"/>
</dbReference>
<dbReference type="EMBL" id="ML975999">
    <property type="protein sequence ID" value="KAF1947316.1"/>
    <property type="molecule type" value="Genomic_DNA"/>
</dbReference>
<dbReference type="InterPro" id="IPR000073">
    <property type="entry name" value="AB_hydrolase_1"/>
</dbReference>
<evidence type="ECO:0000259" key="2">
    <source>
        <dbReference type="Pfam" id="PF12697"/>
    </source>
</evidence>
<dbReference type="PANTHER" id="PTHR42886:SF87">
    <property type="entry name" value="AB HYDROLASE-1 DOMAIN-CONTAINING PROTEIN"/>
    <property type="match status" value="1"/>
</dbReference>
<gene>
    <name evidence="3" type="ORF">EJ02DRAFT_365594</name>
</gene>
<evidence type="ECO:0000313" key="3">
    <source>
        <dbReference type="EMBL" id="KAF1947316.1"/>
    </source>
</evidence>
<keyword evidence="3" id="KW-0378">Hydrolase</keyword>
<feature type="chain" id="PRO_5025661728" evidence="1">
    <location>
        <begin position="19"/>
        <end position="443"/>
    </location>
</feature>
<keyword evidence="4" id="KW-1185">Reference proteome</keyword>
<evidence type="ECO:0000313" key="4">
    <source>
        <dbReference type="Proteomes" id="UP000800038"/>
    </source>
</evidence>
<dbReference type="AlphaFoldDB" id="A0A6A5T9A1"/>
<accession>A0A6A5T9A1</accession>
<proteinExistence type="predicted"/>
<dbReference type="Proteomes" id="UP000800038">
    <property type="component" value="Unassembled WGS sequence"/>
</dbReference>
<protein>
    <submittedName>
        <fullName evidence="3">Alpha/beta-hydrolase</fullName>
    </submittedName>
</protein>
<organism evidence="3 4">
    <name type="scientific">Clathrospora elynae</name>
    <dbReference type="NCBI Taxonomy" id="706981"/>
    <lineage>
        <taxon>Eukaryota</taxon>
        <taxon>Fungi</taxon>
        <taxon>Dikarya</taxon>
        <taxon>Ascomycota</taxon>
        <taxon>Pezizomycotina</taxon>
        <taxon>Dothideomycetes</taxon>
        <taxon>Pleosporomycetidae</taxon>
        <taxon>Pleosporales</taxon>
        <taxon>Diademaceae</taxon>
        <taxon>Clathrospora</taxon>
    </lineage>
</organism>
<reference evidence="3" key="1">
    <citation type="journal article" date="2020" name="Stud. Mycol.">
        <title>101 Dothideomycetes genomes: a test case for predicting lifestyles and emergence of pathogens.</title>
        <authorList>
            <person name="Haridas S."/>
            <person name="Albert R."/>
            <person name="Binder M."/>
            <person name="Bloem J."/>
            <person name="Labutti K."/>
            <person name="Salamov A."/>
            <person name="Andreopoulos B."/>
            <person name="Baker S."/>
            <person name="Barry K."/>
            <person name="Bills G."/>
            <person name="Bluhm B."/>
            <person name="Cannon C."/>
            <person name="Castanera R."/>
            <person name="Culley D."/>
            <person name="Daum C."/>
            <person name="Ezra D."/>
            <person name="Gonzalez J."/>
            <person name="Henrissat B."/>
            <person name="Kuo A."/>
            <person name="Liang C."/>
            <person name="Lipzen A."/>
            <person name="Lutzoni F."/>
            <person name="Magnuson J."/>
            <person name="Mondo S."/>
            <person name="Nolan M."/>
            <person name="Ohm R."/>
            <person name="Pangilinan J."/>
            <person name="Park H.-J."/>
            <person name="Ramirez L."/>
            <person name="Alfaro M."/>
            <person name="Sun H."/>
            <person name="Tritt A."/>
            <person name="Yoshinaga Y."/>
            <person name="Zwiers L.-H."/>
            <person name="Turgeon B."/>
            <person name="Goodwin S."/>
            <person name="Spatafora J."/>
            <person name="Crous P."/>
            <person name="Grigoriev I."/>
        </authorList>
    </citation>
    <scope>NUCLEOTIDE SEQUENCE</scope>
    <source>
        <strain evidence="3">CBS 161.51</strain>
    </source>
</reference>
<dbReference type="PANTHER" id="PTHR42886">
    <property type="entry name" value="RE40534P-RELATED"/>
    <property type="match status" value="1"/>
</dbReference>